<sequence>MYRPARYVRPLRATGSQPSPPARAFPAWLPEVMAPASGSLPSEMTMEALCAGSWSALLAGIVAAPSGGHLPDAGYEAVLQWLTSLGSLEP</sequence>
<evidence type="ECO:0000313" key="2">
    <source>
        <dbReference type="Proteomes" id="UP000030693"/>
    </source>
</evidence>
<dbReference type="EMBL" id="KK198081">
    <property type="protein sequence ID" value="KCV67201.1"/>
    <property type="molecule type" value="Genomic_DNA"/>
</dbReference>
<dbReference type="GeneID" id="20531104"/>
<dbReference type="RefSeq" id="XP_009498394.1">
    <property type="nucleotide sequence ID" value="XM_009500119.1"/>
</dbReference>
<feature type="non-terminal residue" evidence="1">
    <location>
        <position position="90"/>
    </location>
</feature>
<protein>
    <submittedName>
        <fullName evidence="1">Uncharacterized protein</fullName>
    </submittedName>
</protein>
<gene>
    <name evidence="1" type="ORF">H696_06379</name>
</gene>
<accession>A0A058YZ94</accession>
<proteinExistence type="predicted"/>
<dbReference type="AlphaFoldDB" id="A0A058YZ94"/>
<dbReference type="Proteomes" id="UP000030693">
    <property type="component" value="Unassembled WGS sequence"/>
</dbReference>
<name>A0A058YZ94_FONAL</name>
<evidence type="ECO:0000313" key="1">
    <source>
        <dbReference type="EMBL" id="KCV67201.1"/>
    </source>
</evidence>
<organism evidence="1">
    <name type="scientific">Fonticula alba</name>
    <name type="common">Slime mold</name>
    <dbReference type="NCBI Taxonomy" id="691883"/>
    <lineage>
        <taxon>Eukaryota</taxon>
        <taxon>Rotosphaerida</taxon>
        <taxon>Fonticulaceae</taxon>
        <taxon>Fonticula</taxon>
    </lineage>
</organism>
<keyword evidence="2" id="KW-1185">Reference proteome</keyword>
<reference evidence="1" key="1">
    <citation type="submission" date="2013-04" db="EMBL/GenBank/DDBJ databases">
        <title>The Genome Sequence of Fonticula alba ATCC 38817.</title>
        <authorList>
            <consortium name="The Broad Institute Genomics Platform"/>
            <person name="Russ C."/>
            <person name="Cuomo C."/>
            <person name="Burger G."/>
            <person name="Gray M.W."/>
            <person name="Holland P.W.H."/>
            <person name="King N."/>
            <person name="Lang F.B.F."/>
            <person name="Roger A.J."/>
            <person name="Ruiz-Trillo I."/>
            <person name="Brown M."/>
            <person name="Walker B."/>
            <person name="Young S."/>
            <person name="Zeng Q."/>
            <person name="Gargeya S."/>
            <person name="Fitzgerald M."/>
            <person name="Haas B."/>
            <person name="Abouelleil A."/>
            <person name="Allen A.W."/>
            <person name="Alvarado L."/>
            <person name="Arachchi H.M."/>
            <person name="Berlin A.M."/>
            <person name="Chapman S.B."/>
            <person name="Gainer-Dewar J."/>
            <person name="Goldberg J."/>
            <person name="Griggs A."/>
            <person name="Gujja S."/>
            <person name="Hansen M."/>
            <person name="Howarth C."/>
            <person name="Imamovic A."/>
            <person name="Ireland A."/>
            <person name="Larimer J."/>
            <person name="McCowan C."/>
            <person name="Murphy C."/>
            <person name="Pearson M."/>
            <person name="Poon T.W."/>
            <person name="Priest M."/>
            <person name="Roberts A."/>
            <person name="Saif S."/>
            <person name="Shea T."/>
            <person name="Sisk P."/>
            <person name="Sykes S."/>
            <person name="Wortman J."/>
            <person name="Nusbaum C."/>
            <person name="Birren B."/>
        </authorList>
    </citation>
    <scope>NUCLEOTIDE SEQUENCE [LARGE SCALE GENOMIC DNA]</scope>
    <source>
        <strain evidence="1">ATCC 38817</strain>
    </source>
</reference>